<reference evidence="1 2" key="1">
    <citation type="submission" date="2015-11" db="EMBL/GenBank/DDBJ databases">
        <title>Genomic analysis of 38 Legionella species identifies large and diverse effector repertoires.</title>
        <authorList>
            <person name="Burstein D."/>
            <person name="Amaro F."/>
            <person name="Zusman T."/>
            <person name="Lifshitz Z."/>
            <person name="Cohen O."/>
            <person name="Gilbert J.A."/>
            <person name="Pupko T."/>
            <person name="Shuman H.A."/>
            <person name="Segal G."/>
        </authorList>
    </citation>
    <scope>NUCLEOTIDE SEQUENCE [LARGE SCALE GENOMIC DNA]</scope>
    <source>
        <strain evidence="1 2">Mt.St.Helens-9</strain>
    </source>
</reference>
<gene>
    <name evidence="1" type="ORF">Lspi_0006</name>
</gene>
<sequence length="546" mass="63182">MTAEFEQLKQWITRMALLIDESTDPVPEYYTPFIHEPELALRLVDLIAELDEGALDDERPYYSACVFALDICVAQLQSAQENGNKMGGKTLRQLMSRMAETMLHSGHSLSFWLPVLNAFYEVHTELSPELKGAYLELAEREDDLTPEEESNHLNAIREMIEELSDLSVFDIAENFFAQSYAMPEDFFADLMIDLYSIDTGQDIALLLLLHPKSEVRAIVAATMEQLIDTIQFSSISLSRLQAIKNWYPPEYQEQFNRWIKIQRKKGVVFHHETTALPSFRLKASEVDGSGAQGIFIHVKQRRHNRLCGLLFKQDFGIKDAWMTPAIPAKDIAGYYDEAFDDTVTLRDVDTDYLLLLTNHFLALTLRQGAMPDLHLLEIQELLGLHFYPELMDIPAIMDRLSVQILPFTPEAMQASFKRSNRWTTGKKFTESWFIENAHIDKLVNRCSSFVEGVRVCDVETAMAHVFEQDMELHRDKWFFHFLWVTLWLKAKARKGEKMWWDSFFIAHAIAEETPLENIPVMRAICRQTVINSVETMNERRTHLNKE</sequence>
<dbReference type="EMBL" id="LNYX01000001">
    <property type="protein sequence ID" value="KTD66243.1"/>
    <property type="molecule type" value="Genomic_DNA"/>
</dbReference>
<accession>A0A0W0ZBE5</accession>
<name>A0A0W0ZBE5_LEGSP</name>
<organism evidence="1 2">
    <name type="scientific">Legionella spiritensis</name>
    <dbReference type="NCBI Taxonomy" id="452"/>
    <lineage>
        <taxon>Bacteria</taxon>
        <taxon>Pseudomonadati</taxon>
        <taxon>Pseudomonadota</taxon>
        <taxon>Gammaproteobacteria</taxon>
        <taxon>Legionellales</taxon>
        <taxon>Legionellaceae</taxon>
        <taxon>Legionella</taxon>
    </lineage>
</organism>
<dbReference type="PATRIC" id="fig|452.5.peg.8"/>
<evidence type="ECO:0000313" key="1">
    <source>
        <dbReference type="EMBL" id="KTD66243.1"/>
    </source>
</evidence>
<dbReference type="RefSeq" id="WP_058481953.1">
    <property type="nucleotide sequence ID" value="NZ_CAAAII010000002.1"/>
</dbReference>
<keyword evidence="2" id="KW-1185">Reference proteome</keyword>
<proteinExistence type="predicted"/>
<dbReference type="STRING" id="452.Lspi_0006"/>
<evidence type="ECO:0000313" key="2">
    <source>
        <dbReference type="Proteomes" id="UP000054877"/>
    </source>
</evidence>
<protein>
    <submittedName>
        <fullName evidence="1">Uncharacterized protein</fullName>
    </submittedName>
</protein>
<dbReference type="AlphaFoldDB" id="A0A0W0ZBE5"/>
<dbReference type="OrthoDB" id="5650953at2"/>
<comment type="caution">
    <text evidence="1">The sequence shown here is derived from an EMBL/GenBank/DDBJ whole genome shotgun (WGS) entry which is preliminary data.</text>
</comment>
<dbReference type="Proteomes" id="UP000054877">
    <property type="component" value="Unassembled WGS sequence"/>
</dbReference>